<accession>G6F052</accession>
<name>G6F052_9PROT</name>
<evidence type="ECO:0000313" key="1">
    <source>
        <dbReference type="EMBL" id="EHD14134.1"/>
    </source>
</evidence>
<dbReference type="Proteomes" id="UP000005939">
    <property type="component" value="Unassembled WGS sequence"/>
</dbReference>
<comment type="caution">
    <text evidence="1">The sequence shown here is derived from an EMBL/GenBank/DDBJ whole genome shotgun (WGS) entry which is preliminary data.</text>
</comment>
<gene>
    <name evidence="1" type="ORF">CIN_09980</name>
</gene>
<organism evidence="1 2">
    <name type="scientific">Commensalibacter intestini A911</name>
    <dbReference type="NCBI Taxonomy" id="1088868"/>
    <lineage>
        <taxon>Bacteria</taxon>
        <taxon>Pseudomonadati</taxon>
        <taxon>Pseudomonadota</taxon>
        <taxon>Alphaproteobacteria</taxon>
        <taxon>Acetobacterales</taxon>
        <taxon>Acetobacteraceae</taxon>
    </lineage>
</organism>
<sequence>MSWNNQVYLWKQNPNYIFQIWPNGWKVTLPVNHTPSMEKK</sequence>
<evidence type="ECO:0000313" key="2">
    <source>
        <dbReference type="Proteomes" id="UP000005939"/>
    </source>
</evidence>
<dbReference type="RefSeq" id="WP_008853988.1">
    <property type="nucleotide sequence ID" value="NZ_AGFR01000005.1"/>
</dbReference>
<dbReference type="AlphaFoldDB" id="G6F052"/>
<dbReference type="STRING" id="1088868.CIN_09980"/>
<dbReference type="EMBL" id="AGFR01000005">
    <property type="protein sequence ID" value="EHD14134.1"/>
    <property type="molecule type" value="Genomic_DNA"/>
</dbReference>
<proteinExistence type="predicted"/>
<protein>
    <submittedName>
        <fullName evidence="1">Uncharacterized protein</fullName>
    </submittedName>
</protein>
<reference evidence="1 2" key="1">
    <citation type="submission" date="2011-10" db="EMBL/GenBank/DDBJ databases">
        <title>Genome Sequence of Commensalibacter intestini A911, isolated from Drosophila gut.</title>
        <authorList>
            <person name="Lee W.-J."/>
            <person name="Kim E.-K."/>
        </authorList>
    </citation>
    <scope>NUCLEOTIDE SEQUENCE [LARGE SCALE GENOMIC DNA]</scope>
    <source>
        <strain evidence="1 2">A911</strain>
    </source>
</reference>